<dbReference type="EC" id="2.7.7.8" evidence="9"/>
<keyword evidence="5 9" id="KW-0548">Nucleotidyltransferase</keyword>
<dbReference type="PANTHER" id="PTHR11252">
    <property type="entry name" value="POLYRIBONUCLEOTIDE NUCLEOTIDYLTRANSFERASE"/>
    <property type="match status" value="1"/>
</dbReference>
<dbReference type="InterPro" id="IPR001247">
    <property type="entry name" value="ExoRNase_PH_dom1"/>
</dbReference>
<dbReference type="FunFam" id="3.30.1370.10:FF:000001">
    <property type="entry name" value="Polyribonucleotide nucleotidyltransferase"/>
    <property type="match status" value="1"/>
</dbReference>
<proteinExistence type="inferred from homology"/>
<dbReference type="InterPro" id="IPR012162">
    <property type="entry name" value="PNPase"/>
</dbReference>
<feature type="binding site" evidence="9">
    <location>
        <position position="486"/>
    </location>
    <ligand>
        <name>Mg(2+)</name>
        <dbReference type="ChEBI" id="CHEBI:18420"/>
    </ligand>
</feature>
<dbReference type="Gene3D" id="3.30.230.70">
    <property type="entry name" value="GHMP Kinase, N-terminal domain"/>
    <property type="match status" value="2"/>
</dbReference>
<dbReference type="Proteomes" id="UP000231067">
    <property type="component" value="Unassembled WGS sequence"/>
</dbReference>
<keyword evidence="8 9" id="KW-0694">RNA-binding</keyword>
<dbReference type="NCBIfam" id="TIGR03591">
    <property type="entry name" value="polynuc_phos"/>
    <property type="match status" value="1"/>
</dbReference>
<dbReference type="Pfam" id="PF00013">
    <property type="entry name" value="KH_1"/>
    <property type="match status" value="1"/>
</dbReference>
<dbReference type="GO" id="GO:0006396">
    <property type="term" value="P:RNA processing"/>
    <property type="evidence" value="ECO:0007669"/>
    <property type="project" value="InterPro"/>
</dbReference>
<comment type="cofactor">
    <cofactor evidence="9">
        <name>Mg(2+)</name>
        <dbReference type="ChEBI" id="CHEBI:18420"/>
    </cofactor>
</comment>
<sequence length="691" mass="75240">MVRVEAEIGGRILSLETGSVAKQADGAVWVRYGDTVVLATVVASTTPRENIDFFPLSVEFQERMYATGKIPGGFFKREGRPKGKEVLSGRLIDRPLRPLFPKGYRNDVQVIVTVLSADNENTPDIMGIIGASAALYISDIPFTIPVGAVRMGMIDGKLIVNPSVKERDNGEMNVVACCSKDKTLMIEAEGNEITEDVMIQALLQGAEVSRRIITMQEELREKAGVQKNTFVSCEIAPELIARIRDFAIERLKLVVFISEKKEKNKAIEGIINDAIAHFGEEIKTTDIKTVVEKLQKEIVRKSILLDGKRADGRGLLDLREITCEVGVLPRTHGSAIFTRGQTQTIAVATLGTVEDEQIVDNIEGKTKKRFMLHYNFPPFSVGEASPLRGTGRREMGHGALAERSIAPVLPKAEEFPYTVRVVSDILESNGSTSMASVCGGTLALMDAGVPISTPVAGISVGLVEDGEKHALFTDITGMEDQYGDMDFKVAGTKKGITGIQVDIKVLGLSDEIVSKALFQAKQAREAILDIMEKTINKPSEEVSPYAPKIHILTIPVSKIRDLIGPGGKIIKGIIETTKAKINVSDDGTVVVSGPNHEAVNQALEAIACITAEVEVGKIYMGKVLRIMNFGAFVEVMPGREGLVHISQLSSERVNRVEDVVSEGDELLVKLMEIDNQGRLNFSHKAALQERK</sequence>
<dbReference type="InterPro" id="IPR015847">
    <property type="entry name" value="ExoRNase_PH_dom2"/>
</dbReference>
<dbReference type="FunFam" id="2.40.50.140:FF:000023">
    <property type="entry name" value="Polyribonucleotide nucleotidyltransferase"/>
    <property type="match status" value="1"/>
</dbReference>
<dbReference type="Gene3D" id="3.30.1370.10">
    <property type="entry name" value="K Homology domain, type 1"/>
    <property type="match status" value="1"/>
</dbReference>
<dbReference type="PANTHER" id="PTHR11252:SF0">
    <property type="entry name" value="POLYRIBONUCLEOTIDE NUCLEOTIDYLTRANSFERASE 1, MITOCHONDRIAL"/>
    <property type="match status" value="1"/>
</dbReference>
<evidence type="ECO:0000256" key="2">
    <source>
        <dbReference type="ARBA" id="ARBA00007404"/>
    </source>
</evidence>
<dbReference type="GO" id="GO:0000175">
    <property type="term" value="F:3'-5'-RNA exonuclease activity"/>
    <property type="evidence" value="ECO:0007669"/>
    <property type="project" value="TreeGrafter"/>
</dbReference>
<dbReference type="InterPro" id="IPR003029">
    <property type="entry name" value="S1_domain"/>
</dbReference>
<dbReference type="CDD" id="cd02393">
    <property type="entry name" value="KH-I_PNPase"/>
    <property type="match status" value="1"/>
</dbReference>
<keyword evidence="7 9" id="KW-0460">Magnesium</keyword>
<evidence type="ECO:0000256" key="8">
    <source>
        <dbReference type="ARBA" id="ARBA00022884"/>
    </source>
</evidence>
<evidence type="ECO:0000256" key="5">
    <source>
        <dbReference type="ARBA" id="ARBA00022695"/>
    </source>
</evidence>
<dbReference type="Gene3D" id="2.40.50.140">
    <property type="entry name" value="Nucleic acid-binding proteins"/>
    <property type="match status" value="1"/>
</dbReference>
<keyword evidence="6 9" id="KW-0479">Metal-binding</keyword>
<evidence type="ECO:0000256" key="6">
    <source>
        <dbReference type="ARBA" id="ARBA00022723"/>
    </source>
</evidence>
<dbReference type="InterPro" id="IPR015848">
    <property type="entry name" value="PNPase_PH_RNA-bd_bac/org-type"/>
</dbReference>
<evidence type="ECO:0000259" key="10">
    <source>
        <dbReference type="PROSITE" id="PS50126"/>
    </source>
</evidence>
<dbReference type="GO" id="GO:0000287">
    <property type="term" value="F:magnesium ion binding"/>
    <property type="evidence" value="ECO:0007669"/>
    <property type="project" value="UniProtKB-UniRule"/>
</dbReference>
<evidence type="ECO:0000256" key="7">
    <source>
        <dbReference type="ARBA" id="ARBA00022842"/>
    </source>
</evidence>
<dbReference type="GO" id="GO:0004654">
    <property type="term" value="F:polyribonucleotide nucleotidyltransferase activity"/>
    <property type="evidence" value="ECO:0007669"/>
    <property type="project" value="UniProtKB-UniRule"/>
</dbReference>
<dbReference type="SUPFAM" id="SSF54791">
    <property type="entry name" value="Eukaryotic type KH-domain (KH-domain type I)"/>
    <property type="match status" value="1"/>
</dbReference>
<dbReference type="FunFam" id="3.30.230.70:FF:000001">
    <property type="entry name" value="Polyribonucleotide nucleotidyltransferase"/>
    <property type="match status" value="1"/>
</dbReference>
<gene>
    <name evidence="9" type="primary">pnp</name>
    <name evidence="11" type="ORF">COX18_07850</name>
</gene>
<dbReference type="InterPro" id="IPR012340">
    <property type="entry name" value="NA-bd_OB-fold"/>
</dbReference>
<dbReference type="EMBL" id="PCSH01000139">
    <property type="protein sequence ID" value="PIP40098.1"/>
    <property type="molecule type" value="Genomic_DNA"/>
</dbReference>
<dbReference type="HAMAP" id="MF_01595">
    <property type="entry name" value="PNPase"/>
    <property type="match status" value="1"/>
</dbReference>
<dbReference type="AlphaFoldDB" id="A0A2H0A6M7"/>
<evidence type="ECO:0000313" key="11">
    <source>
        <dbReference type="EMBL" id="PIP40098.1"/>
    </source>
</evidence>
<evidence type="ECO:0000313" key="12">
    <source>
        <dbReference type="Proteomes" id="UP000231067"/>
    </source>
</evidence>
<dbReference type="Pfam" id="PF03725">
    <property type="entry name" value="RNase_PH_C"/>
    <property type="match status" value="2"/>
</dbReference>
<reference evidence="11 12" key="1">
    <citation type="submission" date="2017-09" db="EMBL/GenBank/DDBJ databases">
        <title>Depth-based differentiation of microbial function through sediment-hosted aquifers and enrichment of novel symbionts in the deep terrestrial subsurface.</title>
        <authorList>
            <person name="Probst A.J."/>
            <person name="Ladd B."/>
            <person name="Jarett J.K."/>
            <person name="Geller-Mcgrath D.E."/>
            <person name="Sieber C.M."/>
            <person name="Emerson J.B."/>
            <person name="Anantharaman K."/>
            <person name="Thomas B.C."/>
            <person name="Malmstrom R."/>
            <person name="Stieglmeier M."/>
            <person name="Klingl A."/>
            <person name="Woyke T."/>
            <person name="Ryan C.M."/>
            <person name="Banfield J.F."/>
        </authorList>
    </citation>
    <scope>NUCLEOTIDE SEQUENCE [LARGE SCALE GENOMIC DNA]</scope>
    <source>
        <strain evidence="11">CG23_combo_of_CG06-09_8_20_14_all_40_23</strain>
    </source>
</reference>
<keyword evidence="3 9" id="KW-0963">Cytoplasm</keyword>
<comment type="catalytic activity">
    <reaction evidence="9">
        <text>RNA(n+1) + phosphate = RNA(n) + a ribonucleoside 5'-diphosphate</text>
        <dbReference type="Rhea" id="RHEA:22096"/>
        <dbReference type="Rhea" id="RHEA-COMP:14527"/>
        <dbReference type="Rhea" id="RHEA-COMP:17342"/>
        <dbReference type="ChEBI" id="CHEBI:43474"/>
        <dbReference type="ChEBI" id="CHEBI:57930"/>
        <dbReference type="ChEBI" id="CHEBI:140395"/>
        <dbReference type="EC" id="2.7.7.8"/>
    </reaction>
</comment>
<comment type="function">
    <text evidence="9">Involved in mRNA degradation. Catalyzes the phosphorolysis of single-stranded polyribonucleotides processively in the 3'- to 5'-direction.</text>
</comment>
<dbReference type="SUPFAM" id="SSF55666">
    <property type="entry name" value="Ribonuclease PH domain 2-like"/>
    <property type="match status" value="2"/>
</dbReference>
<dbReference type="InterPro" id="IPR036345">
    <property type="entry name" value="ExoRNase_PH_dom2_sf"/>
</dbReference>
<dbReference type="GO" id="GO:0005829">
    <property type="term" value="C:cytosol"/>
    <property type="evidence" value="ECO:0007669"/>
    <property type="project" value="UniProtKB-ARBA"/>
</dbReference>
<dbReference type="PIRSF" id="PIRSF005499">
    <property type="entry name" value="PNPase"/>
    <property type="match status" value="1"/>
</dbReference>
<dbReference type="PROSITE" id="PS50126">
    <property type="entry name" value="S1"/>
    <property type="match status" value="1"/>
</dbReference>
<dbReference type="GO" id="GO:0003723">
    <property type="term" value="F:RNA binding"/>
    <property type="evidence" value="ECO:0007669"/>
    <property type="project" value="UniProtKB-UniRule"/>
</dbReference>
<dbReference type="SMART" id="SM00316">
    <property type="entry name" value="S1"/>
    <property type="match status" value="1"/>
</dbReference>
<dbReference type="Pfam" id="PF00575">
    <property type="entry name" value="S1"/>
    <property type="match status" value="1"/>
</dbReference>
<keyword evidence="4 9" id="KW-0808">Transferase</keyword>
<name>A0A2H0A6M7_9BACT</name>
<evidence type="ECO:0000256" key="4">
    <source>
        <dbReference type="ARBA" id="ARBA00022679"/>
    </source>
</evidence>
<dbReference type="FunFam" id="3.30.230.70:FF:000002">
    <property type="entry name" value="Polyribonucleotide nucleotidyltransferase"/>
    <property type="match status" value="1"/>
</dbReference>
<dbReference type="NCBIfam" id="NF008805">
    <property type="entry name" value="PRK11824.1"/>
    <property type="match status" value="1"/>
</dbReference>
<comment type="subcellular location">
    <subcellularLocation>
        <location evidence="1 9">Cytoplasm</location>
    </subcellularLocation>
</comment>
<dbReference type="SUPFAM" id="SSF50249">
    <property type="entry name" value="Nucleic acid-binding proteins"/>
    <property type="match status" value="1"/>
</dbReference>
<dbReference type="CDD" id="cd04472">
    <property type="entry name" value="S1_PNPase"/>
    <property type="match status" value="1"/>
</dbReference>
<dbReference type="SMART" id="SM00322">
    <property type="entry name" value="KH"/>
    <property type="match status" value="1"/>
</dbReference>
<comment type="caution">
    <text evidence="11">The sequence shown here is derived from an EMBL/GenBank/DDBJ whole genome shotgun (WGS) entry which is preliminary data.</text>
</comment>
<dbReference type="PROSITE" id="PS50084">
    <property type="entry name" value="KH_TYPE_1"/>
    <property type="match status" value="1"/>
</dbReference>
<dbReference type="SUPFAM" id="SSF54211">
    <property type="entry name" value="Ribosomal protein S5 domain 2-like"/>
    <property type="match status" value="2"/>
</dbReference>
<dbReference type="InterPro" id="IPR004087">
    <property type="entry name" value="KH_dom"/>
</dbReference>
<dbReference type="InterPro" id="IPR036612">
    <property type="entry name" value="KH_dom_type_1_sf"/>
</dbReference>
<dbReference type="CDD" id="cd11363">
    <property type="entry name" value="RNase_PH_PNPase_1"/>
    <property type="match status" value="1"/>
</dbReference>
<feature type="binding site" evidence="9">
    <location>
        <position position="480"/>
    </location>
    <ligand>
        <name>Mg(2+)</name>
        <dbReference type="ChEBI" id="CHEBI:18420"/>
    </ligand>
</feature>
<comment type="similarity">
    <text evidence="2 9">Belongs to the polyribonucleotide nucleotidyltransferase family.</text>
</comment>
<accession>A0A2H0A6M7</accession>
<dbReference type="GO" id="GO:0006402">
    <property type="term" value="P:mRNA catabolic process"/>
    <property type="evidence" value="ECO:0007669"/>
    <property type="project" value="UniProtKB-UniRule"/>
</dbReference>
<evidence type="ECO:0000256" key="1">
    <source>
        <dbReference type="ARBA" id="ARBA00004496"/>
    </source>
</evidence>
<dbReference type="Pfam" id="PF03726">
    <property type="entry name" value="PNPase"/>
    <property type="match status" value="1"/>
</dbReference>
<feature type="domain" description="S1 motif" evidence="10">
    <location>
        <begin position="616"/>
        <end position="684"/>
    </location>
</feature>
<protein>
    <recommendedName>
        <fullName evidence="9">Polyribonucleotide nucleotidyltransferase</fullName>
        <ecNumber evidence="9">2.7.7.8</ecNumber>
    </recommendedName>
    <alternativeName>
        <fullName evidence="9">Polynucleotide phosphorylase</fullName>
        <shortName evidence="9">PNPase</shortName>
    </alternativeName>
</protein>
<dbReference type="InterPro" id="IPR004088">
    <property type="entry name" value="KH_dom_type_1"/>
</dbReference>
<dbReference type="InterPro" id="IPR020568">
    <property type="entry name" value="Ribosomal_Su5_D2-typ_SF"/>
</dbReference>
<organism evidence="11 12">
    <name type="scientific">Candidatus Desantisbacteria bacterium CG23_combo_of_CG06-09_8_20_14_all_40_23</name>
    <dbReference type="NCBI Taxonomy" id="1974550"/>
    <lineage>
        <taxon>Bacteria</taxon>
        <taxon>Candidatus Desantisiibacteriota</taxon>
    </lineage>
</organism>
<evidence type="ECO:0000256" key="9">
    <source>
        <dbReference type="HAMAP-Rule" id="MF_01595"/>
    </source>
</evidence>
<evidence type="ECO:0000256" key="3">
    <source>
        <dbReference type="ARBA" id="ARBA00022490"/>
    </source>
</evidence>
<dbReference type="CDD" id="cd11364">
    <property type="entry name" value="RNase_PH_PNPase_2"/>
    <property type="match status" value="1"/>
</dbReference>
<dbReference type="InterPro" id="IPR027408">
    <property type="entry name" value="PNPase/RNase_PH_dom_sf"/>
</dbReference>
<dbReference type="Pfam" id="PF01138">
    <property type="entry name" value="RNase_PH"/>
    <property type="match status" value="2"/>
</dbReference>